<proteinExistence type="predicted"/>
<dbReference type="OrthoDB" id="378383at2759"/>
<protein>
    <recommendedName>
        <fullName evidence="3">Gametocytogenesis-implicated protein</fullName>
    </recommendedName>
</protein>
<reference evidence="2" key="1">
    <citation type="submission" date="2013-02" db="EMBL/GenBank/DDBJ databases">
        <title>The Genome Sequence of Plasmodium falciparum Santa Lucia.</title>
        <authorList>
            <consortium name="The Broad Institute Genome Sequencing Platform"/>
            <consortium name="The Broad Institute Genome Sequencing Center for Infectious Disease"/>
            <person name="Neafsey D."/>
            <person name="Cheeseman I."/>
            <person name="Volkman S."/>
            <person name="Adams J."/>
            <person name="Walker B."/>
            <person name="Young S.K."/>
            <person name="Zeng Q."/>
            <person name="Gargeya S."/>
            <person name="Fitzgerald M."/>
            <person name="Haas B."/>
            <person name="Abouelleil A."/>
            <person name="Alvarado L."/>
            <person name="Arachchi H.M."/>
            <person name="Berlin A.M."/>
            <person name="Chapman S.B."/>
            <person name="Dewar J."/>
            <person name="Goldberg J."/>
            <person name="Griggs A."/>
            <person name="Gujja S."/>
            <person name="Hansen M."/>
            <person name="Howarth C."/>
            <person name="Imamovic A."/>
            <person name="Larimer J."/>
            <person name="McCowan C."/>
            <person name="Murphy C."/>
            <person name="Neiman D."/>
            <person name="Pearson M."/>
            <person name="Priest M."/>
            <person name="Roberts A."/>
            <person name="Saif S."/>
            <person name="Shea T."/>
            <person name="Sisk P."/>
            <person name="Sykes S."/>
            <person name="Wortman J."/>
            <person name="Nusbaum C."/>
            <person name="Birren B."/>
        </authorList>
    </citation>
    <scope>NUCLEOTIDE SEQUENCE [LARGE SCALE GENOMIC DNA]</scope>
    <source>
        <strain evidence="2">Santa Lucia</strain>
    </source>
</reference>
<organism evidence="2">
    <name type="scientific">Plasmodium falciparum Santa Lucia</name>
    <dbReference type="NCBI Taxonomy" id="478859"/>
    <lineage>
        <taxon>Eukaryota</taxon>
        <taxon>Sar</taxon>
        <taxon>Alveolata</taxon>
        <taxon>Apicomplexa</taxon>
        <taxon>Aconoidasida</taxon>
        <taxon>Haemosporida</taxon>
        <taxon>Plasmodiidae</taxon>
        <taxon>Plasmodium</taxon>
        <taxon>Plasmodium (Laverania)</taxon>
    </lineage>
</organism>
<feature type="compositionally biased region" description="Low complexity" evidence="1">
    <location>
        <begin position="17"/>
        <end position="34"/>
    </location>
</feature>
<dbReference type="AlphaFoldDB" id="W7FIT1"/>
<gene>
    <name evidence="2" type="ORF">PFAG_02626</name>
</gene>
<dbReference type="Proteomes" id="UP000030666">
    <property type="component" value="Unassembled WGS sequence"/>
</dbReference>
<name>W7FIT1_PLAFA</name>
<feature type="region of interest" description="Disordered" evidence="1">
    <location>
        <begin position="1"/>
        <end position="35"/>
    </location>
</feature>
<sequence length="435" mass="49015">MLEERNENNENNEDNENNGYNQNNEYDQNNDGYNLNSGYSLNNVYNQYSNNIENSGNILNNGFFGSSTNNNNRSILGGVREPIQLESRGFFINGRSNNVNRILVNVDHNNVPINSLNGTNHILGIPNNINMDSLIQTILLASSLIINTSARAVATSNRNTRNSNALTSDGEETMEEIVDDGMEEIDLNENSDFIHDGNPLGEYSNMEYELLNEVSASTDFSDYHSVVDEDLINFNDDVTLETQSMIAHGGSLSEIEETGDLSSDVDRLLSSIETTPRDDVVYIRGDIVLGEDEIIIENGEIILNNTDELFEDVPEMLENANLLEDREHVFEYNISVANENTTNQNSYNFNAPQDNTLTNYNISRFLQRYGTTTPNTQHNISIHRDGHSLRSDTNIYDRINGPSIRENSLYPGSFEMAQYADRYQMGHTIAEGFLY</sequence>
<evidence type="ECO:0000256" key="1">
    <source>
        <dbReference type="SAM" id="MobiDB-lite"/>
    </source>
</evidence>
<dbReference type="PANTHER" id="PTHR38128">
    <property type="entry name" value="GAMETOCYTOGENESIS-IMPLICATED PROTEIN"/>
    <property type="match status" value="1"/>
</dbReference>
<dbReference type="EMBL" id="KE123493">
    <property type="protein sequence ID" value="EUT86167.1"/>
    <property type="molecule type" value="Genomic_DNA"/>
</dbReference>
<evidence type="ECO:0008006" key="3">
    <source>
        <dbReference type="Google" id="ProtNLM"/>
    </source>
</evidence>
<evidence type="ECO:0000313" key="2">
    <source>
        <dbReference type="EMBL" id="EUT86167.1"/>
    </source>
</evidence>
<dbReference type="PANTHER" id="PTHR38128:SF2">
    <property type="entry name" value="OLIGOMERIC GOLGI COMPLEX SUBUNIT 4, PUTATIVE-RELATED"/>
    <property type="match status" value="1"/>
</dbReference>
<accession>W7FIT1</accession>